<protein>
    <submittedName>
        <fullName evidence="2">Uncharacterized protein</fullName>
    </submittedName>
</protein>
<sequence length="146" mass="15489">MITPWRRAVEYAAAVTLPSWLWGVAVLGIGAGGDSWAVVGGVGLLFPLVAVAVLTVVRKTLPALSRWRTATIDTSVYAVLYLLSLVANGLWAGEGPGEAVDWAFVLMTVALLDLQFLMALGLSAWRYDRLVPTAPSGRLSGGPHMV</sequence>
<evidence type="ECO:0000313" key="3">
    <source>
        <dbReference type="Proteomes" id="UP000661025"/>
    </source>
</evidence>
<dbReference type="EMBL" id="JACYXT010000005">
    <property type="protein sequence ID" value="MBD9724520.1"/>
    <property type="molecule type" value="Genomic_DNA"/>
</dbReference>
<gene>
    <name evidence="2" type="ORF">IHE70_15110</name>
</gene>
<feature type="transmembrane region" description="Helical" evidence="1">
    <location>
        <begin position="12"/>
        <end position="30"/>
    </location>
</feature>
<dbReference type="GeneID" id="79932155"/>
<keyword evidence="1" id="KW-0472">Membrane</keyword>
<comment type="caution">
    <text evidence="2">The sequence shown here is derived from an EMBL/GenBank/DDBJ whole genome shotgun (WGS) entry which is preliminary data.</text>
</comment>
<accession>A0A927L1V5</accession>
<dbReference type="RefSeq" id="WP_192361373.1">
    <property type="nucleotide sequence ID" value="NZ_CP119182.1"/>
</dbReference>
<proteinExistence type="predicted"/>
<keyword evidence="1" id="KW-0812">Transmembrane</keyword>
<reference evidence="2" key="1">
    <citation type="submission" date="2020-09" db="EMBL/GenBank/DDBJ databases">
        <title>Streptomyces canutascabiei sp. nov., which causes potato common scab and is distributed across the world.</title>
        <authorList>
            <person name="Nguyen H.P."/>
            <person name="Weisberg A.J."/>
            <person name="Chang J.H."/>
            <person name="Clarke C.R."/>
        </authorList>
    </citation>
    <scope>NUCLEOTIDE SEQUENCE</scope>
    <source>
        <strain evidence="2">ID-01-6.2a</strain>
    </source>
</reference>
<name>A0A927L1V5_9ACTN</name>
<dbReference type="Proteomes" id="UP000661025">
    <property type="component" value="Unassembled WGS sequence"/>
</dbReference>
<evidence type="ECO:0000256" key="1">
    <source>
        <dbReference type="SAM" id="Phobius"/>
    </source>
</evidence>
<organism evidence="2 3">
    <name type="scientific">Streptomyces caniscabiei</name>
    <dbReference type="NCBI Taxonomy" id="2746961"/>
    <lineage>
        <taxon>Bacteria</taxon>
        <taxon>Bacillati</taxon>
        <taxon>Actinomycetota</taxon>
        <taxon>Actinomycetes</taxon>
        <taxon>Kitasatosporales</taxon>
        <taxon>Streptomycetaceae</taxon>
        <taxon>Streptomyces</taxon>
    </lineage>
</organism>
<keyword evidence="1" id="KW-1133">Transmembrane helix</keyword>
<feature type="transmembrane region" description="Helical" evidence="1">
    <location>
        <begin position="36"/>
        <end position="57"/>
    </location>
</feature>
<dbReference type="AlphaFoldDB" id="A0A927L1V5"/>
<evidence type="ECO:0000313" key="2">
    <source>
        <dbReference type="EMBL" id="MBD9724520.1"/>
    </source>
</evidence>
<feature type="transmembrane region" description="Helical" evidence="1">
    <location>
        <begin position="69"/>
        <end position="91"/>
    </location>
</feature>
<feature type="transmembrane region" description="Helical" evidence="1">
    <location>
        <begin position="103"/>
        <end position="125"/>
    </location>
</feature>